<name>A0A3L7AFA7_9HYPH</name>
<dbReference type="InterPro" id="IPR040442">
    <property type="entry name" value="Pyrv_kinase-like_dom_sf"/>
</dbReference>
<dbReference type="SUPFAM" id="SSF51621">
    <property type="entry name" value="Phosphoenolpyruvate/pyruvate domain"/>
    <property type="match status" value="1"/>
</dbReference>
<keyword evidence="1" id="KW-0456">Lyase</keyword>
<dbReference type="PANTHER" id="PTHR42905">
    <property type="entry name" value="PHOSPHOENOLPYRUVATE CARBOXYLASE"/>
    <property type="match status" value="1"/>
</dbReference>
<dbReference type="InterPro" id="IPR015813">
    <property type="entry name" value="Pyrv/PenolPyrv_kinase-like_dom"/>
</dbReference>
<evidence type="ECO:0000313" key="2">
    <source>
        <dbReference type="Proteomes" id="UP000269692"/>
    </source>
</evidence>
<sequence length="278" mass="28797">MTSTADKRRAFRKLHESGCFVLPNPWDIGTTRFLEAAGFAALATTSAGYAFSRGRPDGTVARDEMLAHIAELVAATRLPVNADFEAGYAADPAGVAESVALCVETGVAGLSIEDATGDAAAPLYPRDEAVARVRAARRAIDASGADVVLTARAECYLVGRPDIAEVIARLTAYIGAGADCVYAPGLRSRADISAVVEAVAPVPVNLLMPGALGFTVDDVAALGVRRISTGSTLSRVAWGAFRAAVEEMQAGSFAPFGAAMPFADANAFFRDDAARRAG</sequence>
<keyword evidence="2" id="KW-1185">Reference proteome</keyword>
<dbReference type="GO" id="GO:0016829">
    <property type="term" value="F:lyase activity"/>
    <property type="evidence" value="ECO:0007669"/>
    <property type="project" value="UniProtKB-KW"/>
</dbReference>
<dbReference type="CDD" id="cd00377">
    <property type="entry name" value="ICL_PEPM"/>
    <property type="match status" value="1"/>
</dbReference>
<keyword evidence="1" id="KW-0670">Pyruvate</keyword>
<dbReference type="RefSeq" id="WP_121623277.1">
    <property type="nucleotide sequence ID" value="NZ_JACIIW010000005.1"/>
</dbReference>
<organism evidence="1 2">
    <name type="scientific">Xanthobacter tagetidis</name>
    <dbReference type="NCBI Taxonomy" id="60216"/>
    <lineage>
        <taxon>Bacteria</taxon>
        <taxon>Pseudomonadati</taxon>
        <taxon>Pseudomonadota</taxon>
        <taxon>Alphaproteobacteria</taxon>
        <taxon>Hyphomicrobiales</taxon>
        <taxon>Xanthobacteraceae</taxon>
        <taxon>Xanthobacter</taxon>
    </lineage>
</organism>
<dbReference type="AlphaFoldDB" id="A0A3L7AFA7"/>
<dbReference type="Gene3D" id="3.20.20.60">
    <property type="entry name" value="Phosphoenolpyruvate-binding domains"/>
    <property type="match status" value="1"/>
</dbReference>
<comment type="caution">
    <text evidence="1">The sequence shown here is derived from an EMBL/GenBank/DDBJ whole genome shotgun (WGS) entry which is preliminary data.</text>
</comment>
<protein>
    <submittedName>
        <fullName evidence="1">Isocitrate lyase/phosphoenolpyruvate mutase family protein</fullName>
    </submittedName>
</protein>
<dbReference type="Pfam" id="PF13714">
    <property type="entry name" value="PEP_mutase"/>
    <property type="match status" value="1"/>
</dbReference>
<dbReference type="Proteomes" id="UP000269692">
    <property type="component" value="Unassembled WGS sequence"/>
</dbReference>
<proteinExistence type="predicted"/>
<gene>
    <name evidence="1" type="ORF">D9R14_10495</name>
</gene>
<dbReference type="EMBL" id="RCTF01000007">
    <property type="protein sequence ID" value="RLP78684.1"/>
    <property type="molecule type" value="Genomic_DNA"/>
</dbReference>
<dbReference type="OrthoDB" id="9785398at2"/>
<dbReference type="InterPro" id="IPR039556">
    <property type="entry name" value="ICL/PEPM"/>
</dbReference>
<reference evidence="1 2" key="1">
    <citation type="submission" date="2018-10" db="EMBL/GenBank/DDBJ databases">
        <title>Xanthobacter tagetidis genome sequencing and assembly.</title>
        <authorList>
            <person name="Maclea K.S."/>
            <person name="Goen A.E."/>
            <person name="Fatima S.A."/>
        </authorList>
    </citation>
    <scope>NUCLEOTIDE SEQUENCE [LARGE SCALE GENOMIC DNA]</scope>
    <source>
        <strain evidence="1 2">ATCC 700314</strain>
    </source>
</reference>
<accession>A0A3L7AFA7</accession>
<dbReference type="Gene3D" id="6.10.250.2750">
    <property type="match status" value="1"/>
</dbReference>
<evidence type="ECO:0000313" key="1">
    <source>
        <dbReference type="EMBL" id="RLP78684.1"/>
    </source>
</evidence>
<dbReference type="PANTHER" id="PTHR42905:SF16">
    <property type="entry name" value="CARBOXYPHOSPHONOENOLPYRUVATE PHOSPHONOMUTASE-LIKE PROTEIN (AFU_ORTHOLOGUE AFUA_5G07230)"/>
    <property type="match status" value="1"/>
</dbReference>